<gene>
    <name evidence="1" type="ORF">FAES_0847</name>
</gene>
<evidence type="ECO:0008006" key="3">
    <source>
        <dbReference type="Google" id="ProtNLM"/>
    </source>
</evidence>
<dbReference type="STRING" id="1166018.FAES_0847"/>
<reference evidence="1 2" key="1">
    <citation type="journal article" date="2012" name="J. Bacteriol.">
        <title>Genome Sequence of Fibrella aestuarina BUZ 2T, a Filamentous Marine Bacterium.</title>
        <authorList>
            <person name="Filippini M."/>
            <person name="Qi W."/>
            <person name="Blom J."/>
            <person name="Goesmann A."/>
            <person name="Smits T.H."/>
            <person name="Bagheri H.C."/>
        </authorList>
    </citation>
    <scope>NUCLEOTIDE SEQUENCE [LARGE SCALE GENOMIC DNA]</scope>
    <source>
        <strain evidence="2">BUZ 2T</strain>
    </source>
</reference>
<protein>
    <recommendedName>
        <fullName evidence="3">DUF2141 domain-containing protein</fullName>
    </recommendedName>
</protein>
<organism evidence="1 2">
    <name type="scientific">Fibrella aestuarina BUZ 2</name>
    <dbReference type="NCBI Taxonomy" id="1166018"/>
    <lineage>
        <taxon>Bacteria</taxon>
        <taxon>Pseudomonadati</taxon>
        <taxon>Bacteroidota</taxon>
        <taxon>Cytophagia</taxon>
        <taxon>Cytophagales</taxon>
        <taxon>Spirosomataceae</taxon>
        <taxon>Fibrella</taxon>
    </lineage>
</organism>
<dbReference type="AlphaFoldDB" id="I0K405"/>
<dbReference type="Pfam" id="PF09912">
    <property type="entry name" value="DUF2141"/>
    <property type="match status" value="1"/>
</dbReference>
<evidence type="ECO:0000313" key="2">
    <source>
        <dbReference type="Proteomes" id="UP000011058"/>
    </source>
</evidence>
<sequence length="157" mass="17553">MDRFESETKPRSFMKTLLYTIALLIAALFVHRPLLAQNSTYKLTITIPNISQRMGTMHVGLIIKPEHFMGKSDLDTAVVVPADGPLTIVIPNLKPGQYAIQLYQDLNNNNVMDRAGMMPTEPFGFSNIAMLMGPPSFEQAAFEIKDDTEIRVRLLGN</sequence>
<evidence type="ECO:0000313" key="1">
    <source>
        <dbReference type="EMBL" id="CCG98858.1"/>
    </source>
</evidence>
<dbReference type="Proteomes" id="UP000011058">
    <property type="component" value="Chromosome"/>
</dbReference>
<proteinExistence type="predicted"/>
<name>I0K405_9BACT</name>
<accession>I0K405</accession>
<dbReference type="EMBL" id="HE796683">
    <property type="protein sequence ID" value="CCG98858.1"/>
    <property type="molecule type" value="Genomic_DNA"/>
</dbReference>
<keyword evidence="2" id="KW-1185">Reference proteome</keyword>
<dbReference type="InterPro" id="IPR018673">
    <property type="entry name" value="DUF2141"/>
</dbReference>
<dbReference type="KEGG" id="fae:FAES_0847"/>
<dbReference type="HOGENOM" id="CLU_125018_2_0_10"/>
<dbReference type="PATRIC" id="fig|1166018.3.peg.2564"/>
<dbReference type="eggNOG" id="COG4704">
    <property type="taxonomic scope" value="Bacteria"/>
</dbReference>